<dbReference type="EMBL" id="VIWY01000007">
    <property type="protein sequence ID" value="TWG10523.1"/>
    <property type="molecule type" value="Genomic_DNA"/>
</dbReference>
<comment type="caution">
    <text evidence="2">The sequence shown here is derived from an EMBL/GenBank/DDBJ whole genome shotgun (WGS) entry which is preliminary data.</text>
</comment>
<organism evidence="2 3">
    <name type="scientific">Actinoplanes teichomyceticus</name>
    <dbReference type="NCBI Taxonomy" id="1867"/>
    <lineage>
        <taxon>Bacteria</taxon>
        <taxon>Bacillati</taxon>
        <taxon>Actinomycetota</taxon>
        <taxon>Actinomycetes</taxon>
        <taxon>Micromonosporales</taxon>
        <taxon>Micromonosporaceae</taxon>
        <taxon>Actinoplanes</taxon>
    </lineage>
</organism>
<proteinExistence type="predicted"/>
<name>A0A561VFY1_ACTTI</name>
<accession>A0A561VFY1</accession>
<dbReference type="AlphaFoldDB" id="A0A561VFY1"/>
<dbReference type="Proteomes" id="UP000320239">
    <property type="component" value="Unassembled WGS sequence"/>
</dbReference>
<feature type="region of interest" description="Disordered" evidence="1">
    <location>
        <begin position="1"/>
        <end position="91"/>
    </location>
</feature>
<keyword evidence="3" id="KW-1185">Reference proteome</keyword>
<reference evidence="2 3" key="1">
    <citation type="submission" date="2019-06" db="EMBL/GenBank/DDBJ databases">
        <title>Sequencing the genomes of 1000 actinobacteria strains.</title>
        <authorList>
            <person name="Klenk H.-P."/>
        </authorList>
    </citation>
    <scope>NUCLEOTIDE SEQUENCE [LARGE SCALE GENOMIC DNA]</scope>
    <source>
        <strain evidence="2 3">DSM 43866</strain>
    </source>
</reference>
<protein>
    <submittedName>
        <fullName evidence="2">Uncharacterized protein</fullName>
    </submittedName>
</protein>
<evidence type="ECO:0000313" key="3">
    <source>
        <dbReference type="Proteomes" id="UP000320239"/>
    </source>
</evidence>
<gene>
    <name evidence="2" type="ORF">FHX34_10713</name>
</gene>
<evidence type="ECO:0000313" key="2">
    <source>
        <dbReference type="EMBL" id="TWG10523.1"/>
    </source>
</evidence>
<evidence type="ECO:0000256" key="1">
    <source>
        <dbReference type="SAM" id="MobiDB-lite"/>
    </source>
</evidence>
<sequence length="91" mass="9587">MPVFSGYGSADRRTGPATDEPEVTVTSEPMDTEVPPQPRDRSAHGGATTHPSDDGLAVRTERERVAAGLKPYASQDVPPATDPAVPDDTET</sequence>